<dbReference type="InterPro" id="IPR006564">
    <property type="entry name" value="Znf_PMZ"/>
</dbReference>
<proteinExistence type="predicted"/>
<feature type="compositionally biased region" description="Basic residues" evidence="1">
    <location>
        <begin position="460"/>
        <end position="472"/>
    </location>
</feature>
<evidence type="ECO:0000313" key="4">
    <source>
        <dbReference type="Proteomes" id="UP000604825"/>
    </source>
</evidence>
<name>A0A811MQK7_9POAL</name>
<sequence length="677" mass="75704">MAPGIDPDPDGEFRLCVQFSPFTAKLNDGRSVDVLRKCDEWVIDCQFYNLEMLLGDLEARVKWGSGQQPVIHEFDMSGSGEKKLVDDKDLSLAFAEKMHDKKLFLFVDVVDKPAEIFSNSAVIEAEAEAAASNVGHDNATEQGDCGNPVVVSHQIDWESLLITPLTEDQIGTALPMMDEDAMYEFVGLRAEDERAKQARMAAQKVTEINLDDVELQDADLLVHDHVPGEDSVFCDKEDPPMEVGTIYSSMDEFRAAVRQHAIKGQFQLATKKYRKDYFNGKCAHEGCSWTISARLMRDDQQFSEAIKCDHITNNVAEVWNNWVKDLKDLPVADLADKLREWQVSGKPCAHALALIITCRNAKMEDYLDPYYSVYRFRLAYGGVIKPLPDKSQWVRVELGFKVMPPLDKRDVGRQWKNRKPSSLENKGSKPRGKGMWKVKCQNCLGLGHRTNSPKCPLNGTKKRKSRAKKGKAGRPAGCSKGDATPSPSKRQKVVVAEGTSEINTSPGPVTRRQRARIGVQTTSKPLEKLIHFEMRVLILSESIREKIVSSTEIISNKLAWYHYIGLANRAIVIIVVAHFARADEHGYDSGGDNDEGEGFSGHNGDGSQGRSVGGSLINRADEWWCRRWQQRTTQGSRPRYHLCGIGRAAGPSLGMFIAKSTSPTHPPYTASRRLRRQ</sequence>
<evidence type="ECO:0000259" key="2">
    <source>
        <dbReference type="SMART" id="SM00575"/>
    </source>
</evidence>
<organism evidence="3 4">
    <name type="scientific">Miscanthus lutarioriparius</name>
    <dbReference type="NCBI Taxonomy" id="422564"/>
    <lineage>
        <taxon>Eukaryota</taxon>
        <taxon>Viridiplantae</taxon>
        <taxon>Streptophyta</taxon>
        <taxon>Embryophyta</taxon>
        <taxon>Tracheophyta</taxon>
        <taxon>Spermatophyta</taxon>
        <taxon>Magnoliopsida</taxon>
        <taxon>Liliopsida</taxon>
        <taxon>Poales</taxon>
        <taxon>Poaceae</taxon>
        <taxon>PACMAD clade</taxon>
        <taxon>Panicoideae</taxon>
        <taxon>Andropogonodae</taxon>
        <taxon>Andropogoneae</taxon>
        <taxon>Saccharinae</taxon>
        <taxon>Miscanthus</taxon>
    </lineage>
</organism>
<feature type="domain" description="Zinc finger PMZ-type" evidence="2">
    <location>
        <begin position="339"/>
        <end position="361"/>
    </location>
</feature>
<accession>A0A811MQK7</accession>
<dbReference type="SMART" id="SM00575">
    <property type="entry name" value="ZnF_PMZ"/>
    <property type="match status" value="1"/>
</dbReference>
<keyword evidence="4" id="KW-1185">Reference proteome</keyword>
<evidence type="ECO:0000256" key="1">
    <source>
        <dbReference type="SAM" id="MobiDB-lite"/>
    </source>
</evidence>
<dbReference type="Proteomes" id="UP000604825">
    <property type="component" value="Unassembled WGS sequence"/>
</dbReference>
<dbReference type="Pfam" id="PF03108">
    <property type="entry name" value="DBD_Tnp_Mut"/>
    <property type="match status" value="1"/>
</dbReference>
<feature type="region of interest" description="Disordered" evidence="1">
    <location>
        <begin position="496"/>
        <end position="515"/>
    </location>
</feature>
<protein>
    <recommendedName>
        <fullName evidence="2">Zinc finger PMZ-type domain-containing protein</fullName>
    </recommendedName>
</protein>
<dbReference type="OrthoDB" id="696368at2759"/>
<gene>
    <name evidence="3" type="ORF">NCGR_LOCUS5300</name>
</gene>
<comment type="caution">
    <text evidence="3">The sequence shown here is derived from an EMBL/GenBank/DDBJ whole genome shotgun (WGS) entry which is preliminary data.</text>
</comment>
<reference evidence="3" key="1">
    <citation type="submission" date="2020-10" db="EMBL/GenBank/DDBJ databases">
        <authorList>
            <person name="Han B."/>
            <person name="Lu T."/>
            <person name="Zhao Q."/>
            <person name="Huang X."/>
            <person name="Zhao Y."/>
        </authorList>
    </citation>
    <scope>NUCLEOTIDE SEQUENCE</scope>
</reference>
<dbReference type="AlphaFoldDB" id="A0A811MQK7"/>
<feature type="region of interest" description="Disordered" evidence="1">
    <location>
        <begin position="411"/>
        <end position="434"/>
    </location>
</feature>
<evidence type="ECO:0000313" key="3">
    <source>
        <dbReference type="EMBL" id="CAD6207802.1"/>
    </source>
</evidence>
<feature type="compositionally biased region" description="Gly residues" evidence="1">
    <location>
        <begin position="598"/>
        <end position="607"/>
    </location>
</feature>
<dbReference type="EMBL" id="CAJGYO010000001">
    <property type="protein sequence ID" value="CAD6207802.1"/>
    <property type="molecule type" value="Genomic_DNA"/>
</dbReference>
<feature type="region of interest" description="Disordered" evidence="1">
    <location>
        <begin position="588"/>
        <end position="612"/>
    </location>
</feature>
<feature type="region of interest" description="Disordered" evidence="1">
    <location>
        <begin position="451"/>
        <end position="491"/>
    </location>
</feature>
<dbReference type="InterPro" id="IPR004332">
    <property type="entry name" value="Transposase_MuDR"/>
</dbReference>
<dbReference type="GO" id="GO:0008270">
    <property type="term" value="F:zinc ion binding"/>
    <property type="evidence" value="ECO:0007669"/>
    <property type="project" value="InterPro"/>
</dbReference>